<evidence type="ECO:0000256" key="1">
    <source>
        <dbReference type="SAM" id="MobiDB-lite"/>
    </source>
</evidence>
<accession>C1MT27</accession>
<dbReference type="KEGG" id="mpp:MICPUCDRAFT_57915"/>
<gene>
    <name evidence="2" type="ORF">MICPUCDRAFT_57915</name>
</gene>
<evidence type="ECO:0000313" key="2">
    <source>
        <dbReference type="EMBL" id="EEH57241.1"/>
    </source>
</evidence>
<proteinExistence type="predicted"/>
<keyword evidence="3" id="KW-1185">Reference proteome</keyword>
<feature type="region of interest" description="Disordered" evidence="1">
    <location>
        <begin position="1"/>
        <end position="37"/>
    </location>
</feature>
<dbReference type="OMA" id="QFTINSR"/>
<reference evidence="2 3" key="1">
    <citation type="journal article" date="2009" name="Science">
        <title>Green evolution and dynamic adaptations revealed by genomes of the marine picoeukaryotes Micromonas.</title>
        <authorList>
            <person name="Worden A.Z."/>
            <person name="Lee J.H."/>
            <person name="Mock T."/>
            <person name="Rouze P."/>
            <person name="Simmons M.P."/>
            <person name="Aerts A.L."/>
            <person name="Allen A.E."/>
            <person name="Cuvelier M.L."/>
            <person name="Derelle E."/>
            <person name="Everett M.V."/>
            <person name="Foulon E."/>
            <person name="Grimwood J."/>
            <person name="Gundlach H."/>
            <person name="Henrissat B."/>
            <person name="Napoli C."/>
            <person name="McDonald S.M."/>
            <person name="Parker M.S."/>
            <person name="Rombauts S."/>
            <person name="Salamov A."/>
            <person name="Von Dassow P."/>
            <person name="Badger J.H."/>
            <person name="Coutinho P.M."/>
            <person name="Demir E."/>
            <person name="Dubchak I."/>
            <person name="Gentemann C."/>
            <person name="Eikrem W."/>
            <person name="Gready J.E."/>
            <person name="John U."/>
            <person name="Lanier W."/>
            <person name="Lindquist E.A."/>
            <person name="Lucas S."/>
            <person name="Mayer K.F."/>
            <person name="Moreau H."/>
            <person name="Not F."/>
            <person name="Otillar R."/>
            <person name="Panaud O."/>
            <person name="Pangilinan J."/>
            <person name="Paulsen I."/>
            <person name="Piegu B."/>
            <person name="Poliakov A."/>
            <person name="Robbens S."/>
            <person name="Schmutz J."/>
            <person name="Toulza E."/>
            <person name="Wyss T."/>
            <person name="Zelensky A."/>
            <person name="Zhou K."/>
            <person name="Armbrust E.V."/>
            <person name="Bhattacharya D."/>
            <person name="Goodenough U.W."/>
            <person name="Van de Peer Y."/>
            <person name="Grigoriev I.V."/>
        </authorList>
    </citation>
    <scope>NUCLEOTIDE SEQUENCE [LARGE SCALE GENOMIC DNA]</scope>
    <source>
        <strain evidence="2 3">CCMP1545</strain>
    </source>
</reference>
<protein>
    <submittedName>
        <fullName evidence="2">Predicted protein</fullName>
    </submittedName>
</protein>
<dbReference type="RefSeq" id="XP_003058786.1">
    <property type="nucleotide sequence ID" value="XM_003058740.1"/>
</dbReference>
<sequence length="100" mass="10647">MPCDPFGGLSISGANASSLASAPKRAPGPKMHAGERLSMCGQFTINSRGEWREIPREQQVPTQRAFDATAPDERRGGKTRAAATSRLPKGAATHPKRFSA</sequence>
<evidence type="ECO:0000313" key="3">
    <source>
        <dbReference type="Proteomes" id="UP000001876"/>
    </source>
</evidence>
<name>C1MT27_MICPC</name>
<dbReference type="Proteomes" id="UP000001876">
    <property type="component" value="Unassembled WGS sequence"/>
</dbReference>
<dbReference type="OrthoDB" id="521645at2759"/>
<dbReference type="GeneID" id="9683771"/>
<dbReference type="EMBL" id="GG663739">
    <property type="protein sequence ID" value="EEH57241.1"/>
    <property type="molecule type" value="Genomic_DNA"/>
</dbReference>
<organism evidence="3">
    <name type="scientific">Micromonas pusilla (strain CCMP1545)</name>
    <name type="common">Picoplanktonic green alga</name>
    <dbReference type="NCBI Taxonomy" id="564608"/>
    <lineage>
        <taxon>Eukaryota</taxon>
        <taxon>Viridiplantae</taxon>
        <taxon>Chlorophyta</taxon>
        <taxon>Mamiellophyceae</taxon>
        <taxon>Mamiellales</taxon>
        <taxon>Mamiellaceae</taxon>
        <taxon>Micromonas</taxon>
    </lineage>
</organism>
<dbReference type="AlphaFoldDB" id="C1MT27"/>
<feature type="region of interest" description="Disordered" evidence="1">
    <location>
        <begin position="54"/>
        <end position="100"/>
    </location>
</feature>